<dbReference type="EMBL" id="JACHKA010000001">
    <property type="protein sequence ID" value="MBB5986592.1"/>
    <property type="molecule type" value="Genomic_DNA"/>
</dbReference>
<evidence type="ECO:0000313" key="1">
    <source>
        <dbReference type="EMBL" id="MBB5986592.1"/>
    </source>
</evidence>
<name>A0ABR6NH31_9SPHN</name>
<organism evidence="1 2">
    <name type="scientific">Sphingobium lignivorans</name>
    <dbReference type="NCBI Taxonomy" id="2735886"/>
    <lineage>
        <taxon>Bacteria</taxon>
        <taxon>Pseudomonadati</taxon>
        <taxon>Pseudomonadota</taxon>
        <taxon>Alphaproteobacteria</taxon>
        <taxon>Sphingomonadales</taxon>
        <taxon>Sphingomonadaceae</taxon>
        <taxon>Sphingobium</taxon>
    </lineage>
</organism>
<evidence type="ECO:0000313" key="2">
    <source>
        <dbReference type="Proteomes" id="UP001138540"/>
    </source>
</evidence>
<protein>
    <submittedName>
        <fullName evidence="1">Uncharacterized protein</fullName>
    </submittedName>
</protein>
<accession>A0ABR6NH31</accession>
<sequence length="61" mass="6652">MIAAFELRACAHAVLQDQGPNALTFVTKRIGPLAVKGDVEGVETRKQIAHRLEQPMGTPLR</sequence>
<comment type="caution">
    <text evidence="1">The sequence shown here is derived from an EMBL/GenBank/DDBJ whole genome shotgun (WGS) entry which is preliminary data.</text>
</comment>
<reference evidence="1 2" key="1">
    <citation type="submission" date="2020-08" db="EMBL/GenBank/DDBJ databases">
        <title>Exploring microbial biodiversity for novel pathways involved in the catabolism of aromatic compounds derived from lignin.</title>
        <authorList>
            <person name="Elkins J."/>
        </authorList>
    </citation>
    <scope>NUCLEOTIDE SEQUENCE [LARGE SCALE GENOMIC DNA]</scope>
    <source>
        <strain evidence="1 2">B1D3A</strain>
    </source>
</reference>
<dbReference type="RefSeq" id="WP_184154258.1">
    <property type="nucleotide sequence ID" value="NZ_JACHKA010000001.1"/>
</dbReference>
<keyword evidence="2" id="KW-1185">Reference proteome</keyword>
<proteinExistence type="predicted"/>
<gene>
    <name evidence="1" type="ORF">HNP60_002566</name>
</gene>
<dbReference type="Proteomes" id="UP001138540">
    <property type="component" value="Unassembled WGS sequence"/>
</dbReference>